<evidence type="ECO:0000256" key="2">
    <source>
        <dbReference type="ARBA" id="ARBA00022448"/>
    </source>
</evidence>
<dbReference type="OrthoDB" id="10254310at2759"/>
<evidence type="ECO:0000313" key="8">
    <source>
        <dbReference type="EMBL" id="CAD8077615.1"/>
    </source>
</evidence>
<dbReference type="PANTHER" id="PTHR11134">
    <property type="entry name" value="ADAPTOR COMPLEX SUBUNIT BETA FAMILY MEMBER"/>
    <property type="match status" value="1"/>
</dbReference>
<feature type="compositionally biased region" description="Low complexity" evidence="6">
    <location>
        <begin position="618"/>
        <end position="634"/>
    </location>
</feature>
<keyword evidence="3 5" id="KW-0653">Protein transport</keyword>
<keyword evidence="9" id="KW-1185">Reference proteome</keyword>
<gene>
    <name evidence="8" type="ORF">PSON_ATCC_30995.1.T0360218</name>
</gene>
<dbReference type="InterPro" id="IPR002553">
    <property type="entry name" value="Clathrin/coatomer_adapt-like_N"/>
</dbReference>
<dbReference type="PIRSF" id="PIRSF002291">
    <property type="entry name" value="AP_complex_beta"/>
    <property type="match status" value="1"/>
</dbReference>
<evidence type="ECO:0000256" key="4">
    <source>
        <dbReference type="ARBA" id="ARBA00023136"/>
    </source>
</evidence>
<protein>
    <recommendedName>
        <fullName evidence="5">AP complex subunit beta</fullName>
    </recommendedName>
</protein>
<evidence type="ECO:0000259" key="7">
    <source>
        <dbReference type="Pfam" id="PF01602"/>
    </source>
</evidence>
<dbReference type="InterPro" id="IPR016342">
    <property type="entry name" value="AP_complex_bsu_1_2_4"/>
</dbReference>
<dbReference type="GO" id="GO:0006886">
    <property type="term" value="P:intracellular protein transport"/>
    <property type="evidence" value="ECO:0007669"/>
    <property type="project" value="InterPro"/>
</dbReference>
<sequence>MAYFGNNQQRGELQELYIDLNDLNFEKKKEAIKKVIAYMTVGKDVSQLFQSVIKCLEFQDIEMKKLIYLYIVNYSRQKPDDAIMVIQNFRKDVRKSENPLVRALAIRTFGCLRVPKLNEYLIEPLKDCIQDDDPYVRKTAVLCVPKVFEVSPELCPAILEQLQKLLEKESNALVLANLIQSMREIEVLYGKQLIILNPKIIQKLLLAVDECIEWGQIFILDYLATHDPVDSKQAETIIERSLPRLSHINPTVTFCAVKLILKYLDYLDNGDLVKNLCKKISPSIISLLSWNQPEIQYTILRNISLILQKFPILFENEVKVFFCSFNEPYYIKYEKLEIMVRICDSKNFLQVLNELKIYINEADPHFVRKTIKSIGKIAIMYDKALQEAVTILIEFAKNVQQANEPVQELFIQMQILYRKNRYLYKSNDSLKILFNILEYANEPEAKSACAWIVGEFAEFIPKSVEKMQEYIDHFLLEDRLVQLQLLTSGVKLYIKYPSLCSALIQQLINSAKDSFNPDVRDRTYIYWRLLSTDPELVKNLVCYQVKGSQQFQKDIRLWETKDLIIALENMGSISNLFHKLPNQLYKNIKVRNNHQKEAKIYKVDDKLESPSKEQQIKNDQQNQPPQQNQDLDLLNFEEPASNNNQSNNKNKIDVYDLI</sequence>
<dbReference type="GO" id="GO:0012505">
    <property type="term" value="C:endomembrane system"/>
    <property type="evidence" value="ECO:0007669"/>
    <property type="project" value="UniProtKB-SubCell"/>
</dbReference>
<keyword evidence="4 5" id="KW-0472">Membrane</keyword>
<organism evidence="8 9">
    <name type="scientific">Paramecium sonneborni</name>
    <dbReference type="NCBI Taxonomy" id="65129"/>
    <lineage>
        <taxon>Eukaryota</taxon>
        <taxon>Sar</taxon>
        <taxon>Alveolata</taxon>
        <taxon>Ciliophora</taxon>
        <taxon>Intramacronucleata</taxon>
        <taxon>Oligohymenophorea</taxon>
        <taxon>Peniculida</taxon>
        <taxon>Parameciidae</taxon>
        <taxon>Paramecium</taxon>
    </lineage>
</organism>
<comment type="similarity">
    <text evidence="5">Belongs to the adaptor complexes large subunit family.</text>
</comment>
<dbReference type="GO" id="GO:0030117">
    <property type="term" value="C:membrane coat"/>
    <property type="evidence" value="ECO:0007669"/>
    <property type="project" value="InterPro"/>
</dbReference>
<comment type="subcellular location">
    <subcellularLocation>
        <location evidence="1">Endomembrane system</location>
    </subcellularLocation>
</comment>
<proteinExistence type="inferred from homology"/>
<evidence type="ECO:0000256" key="5">
    <source>
        <dbReference type="PIRNR" id="PIRNR002291"/>
    </source>
</evidence>
<comment type="caution">
    <text evidence="8">The sequence shown here is derived from an EMBL/GenBank/DDBJ whole genome shotgun (WGS) entry which is preliminary data.</text>
</comment>
<feature type="compositionally biased region" description="Basic and acidic residues" evidence="6">
    <location>
        <begin position="607"/>
        <end position="616"/>
    </location>
</feature>
<keyword evidence="2 5" id="KW-0813">Transport</keyword>
<evidence type="ECO:0000256" key="3">
    <source>
        <dbReference type="ARBA" id="ARBA00022927"/>
    </source>
</evidence>
<dbReference type="InterPro" id="IPR026739">
    <property type="entry name" value="AP_beta"/>
</dbReference>
<evidence type="ECO:0000256" key="6">
    <source>
        <dbReference type="SAM" id="MobiDB-lite"/>
    </source>
</evidence>
<accession>A0A8S1MKT9</accession>
<evidence type="ECO:0000313" key="9">
    <source>
        <dbReference type="Proteomes" id="UP000692954"/>
    </source>
</evidence>
<dbReference type="Pfam" id="PF01602">
    <property type="entry name" value="Adaptin_N"/>
    <property type="match status" value="1"/>
</dbReference>
<evidence type="ECO:0000256" key="1">
    <source>
        <dbReference type="ARBA" id="ARBA00004308"/>
    </source>
</evidence>
<feature type="domain" description="Clathrin/coatomer adaptor adaptin-like N-terminal" evidence="7">
    <location>
        <begin position="10"/>
        <end position="533"/>
    </location>
</feature>
<reference evidence="8" key="1">
    <citation type="submission" date="2021-01" db="EMBL/GenBank/DDBJ databases">
        <authorList>
            <consortium name="Genoscope - CEA"/>
            <person name="William W."/>
        </authorList>
    </citation>
    <scope>NUCLEOTIDE SEQUENCE</scope>
</reference>
<dbReference type="EMBL" id="CAJJDN010000036">
    <property type="protein sequence ID" value="CAD8077615.1"/>
    <property type="molecule type" value="Genomic_DNA"/>
</dbReference>
<dbReference type="Proteomes" id="UP000692954">
    <property type="component" value="Unassembled WGS sequence"/>
</dbReference>
<dbReference type="AlphaFoldDB" id="A0A8S1MKT9"/>
<name>A0A8S1MKT9_9CILI</name>
<dbReference type="GO" id="GO:0016192">
    <property type="term" value="P:vesicle-mediated transport"/>
    <property type="evidence" value="ECO:0007669"/>
    <property type="project" value="InterPro"/>
</dbReference>
<feature type="region of interest" description="Disordered" evidence="6">
    <location>
        <begin position="607"/>
        <end position="658"/>
    </location>
</feature>